<reference evidence="8 9" key="1">
    <citation type="submission" date="2020-11" db="EMBL/GenBank/DDBJ databases">
        <authorList>
            <person name="Wallbank WR R."/>
            <person name="Pardo Diaz C."/>
            <person name="Kozak K."/>
            <person name="Martin S."/>
            <person name="Jiggins C."/>
            <person name="Moest M."/>
            <person name="Warren A I."/>
            <person name="Generalovic N T."/>
            <person name="Byers J.R.P. K."/>
            <person name="Montejo-Kovacevich G."/>
            <person name="Yen C E."/>
        </authorList>
    </citation>
    <scope>NUCLEOTIDE SEQUENCE [LARGE SCALE GENOMIC DNA]</scope>
</reference>
<feature type="region of interest" description="Disordered" evidence="5">
    <location>
        <begin position="89"/>
        <end position="151"/>
    </location>
</feature>
<evidence type="ECO:0000313" key="9">
    <source>
        <dbReference type="Proteomes" id="UP000594454"/>
    </source>
</evidence>
<dbReference type="GO" id="GO:0030154">
    <property type="term" value="P:cell differentiation"/>
    <property type="evidence" value="ECO:0007669"/>
    <property type="project" value="UniProtKB-ARBA"/>
</dbReference>
<organism evidence="8 9">
    <name type="scientific">Hermetia illucens</name>
    <name type="common">Black soldier fly</name>
    <dbReference type="NCBI Taxonomy" id="343691"/>
    <lineage>
        <taxon>Eukaryota</taxon>
        <taxon>Metazoa</taxon>
        <taxon>Ecdysozoa</taxon>
        <taxon>Arthropoda</taxon>
        <taxon>Hexapoda</taxon>
        <taxon>Insecta</taxon>
        <taxon>Pterygota</taxon>
        <taxon>Neoptera</taxon>
        <taxon>Endopterygota</taxon>
        <taxon>Diptera</taxon>
        <taxon>Brachycera</taxon>
        <taxon>Stratiomyomorpha</taxon>
        <taxon>Stratiomyidae</taxon>
        <taxon>Hermetiinae</taxon>
        <taxon>Hermetia</taxon>
    </lineage>
</organism>
<evidence type="ECO:0000313" key="8">
    <source>
        <dbReference type="EMBL" id="CAD7076961.1"/>
    </source>
</evidence>
<dbReference type="Gene3D" id="2.40.50.90">
    <property type="match status" value="1"/>
</dbReference>
<feature type="compositionally biased region" description="Polar residues" evidence="5">
    <location>
        <begin position="171"/>
        <end position="187"/>
    </location>
</feature>
<dbReference type="InterPro" id="IPR025605">
    <property type="entry name" value="OST-HTH/LOTUS_dom"/>
</dbReference>
<dbReference type="SUPFAM" id="SSF63748">
    <property type="entry name" value="Tudor/PWWP/MBT"/>
    <property type="match status" value="1"/>
</dbReference>
<evidence type="ECO:0008006" key="10">
    <source>
        <dbReference type="Google" id="ProtNLM"/>
    </source>
</evidence>
<protein>
    <recommendedName>
        <fullName evidence="10">Tudor domain-containing protein 5</fullName>
    </recommendedName>
</protein>
<feature type="compositionally biased region" description="Basic and acidic residues" evidence="5">
    <location>
        <begin position="265"/>
        <end position="274"/>
    </location>
</feature>
<dbReference type="InterPro" id="IPR041966">
    <property type="entry name" value="LOTUS-like"/>
</dbReference>
<dbReference type="Gene3D" id="3.30.420.610">
    <property type="entry name" value="LOTUS domain-like"/>
    <property type="match status" value="1"/>
</dbReference>
<feature type="compositionally biased region" description="Low complexity" evidence="5">
    <location>
        <begin position="251"/>
        <end position="264"/>
    </location>
</feature>
<keyword evidence="9" id="KW-1185">Reference proteome</keyword>
<keyword evidence="4" id="KW-0744">Spermatogenesis</keyword>
<feature type="region of interest" description="Disordered" evidence="5">
    <location>
        <begin position="731"/>
        <end position="753"/>
    </location>
</feature>
<dbReference type="InterPro" id="IPR002999">
    <property type="entry name" value="Tudor"/>
</dbReference>
<dbReference type="Gene3D" id="2.30.30.140">
    <property type="match status" value="1"/>
</dbReference>
<feature type="region of interest" description="Disordered" evidence="5">
    <location>
        <begin position="167"/>
        <end position="193"/>
    </location>
</feature>
<feature type="compositionally biased region" description="Polar residues" evidence="5">
    <location>
        <begin position="275"/>
        <end position="286"/>
    </location>
</feature>
<evidence type="ECO:0000256" key="2">
    <source>
        <dbReference type="ARBA" id="ARBA00022490"/>
    </source>
</evidence>
<dbReference type="SMART" id="SM00333">
    <property type="entry name" value="TUDOR"/>
    <property type="match status" value="1"/>
</dbReference>
<dbReference type="PANTHER" id="PTHR22948">
    <property type="entry name" value="TUDOR DOMAIN CONTAINING PROTEIN"/>
    <property type="match status" value="1"/>
</dbReference>
<proteinExistence type="predicted"/>
<evidence type="ECO:0000256" key="3">
    <source>
        <dbReference type="ARBA" id="ARBA00022737"/>
    </source>
</evidence>
<accession>A0A7R8YP32</accession>
<evidence type="ECO:0000259" key="6">
    <source>
        <dbReference type="PROSITE" id="PS50304"/>
    </source>
</evidence>
<dbReference type="GO" id="GO:0007283">
    <property type="term" value="P:spermatogenesis"/>
    <property type="evidence" value="ECO:0007669"/>
    <property type="project" value="UniProtKB-KW"/>
</dbReference>
<evidence type="ECO:0000256" key="4">
    <source>
        <dbReference type="ARBA" id="ARBA00022871"/>
    </source>
</evidence>
<dbReference type="Proteomes" id="UP000594454">
    <property type="component" value="Chromosome 1"/>
</dbReference>
<name>A0A7R8YP32_HERIL</name>
<feature type="compositionally biased region" description="Polar residues" evidence="5">
    <location>
        <begin position="228"/>
        <end position="244"/>
    </location>
</feature>
<keyword evidence="3" id="KW-0677">Repeat</keyword>
<dbReference type="InterPro" id="IPR035437">
    <property type="entry name" value="SNase_OB-fold_sf"/>
</dbReference>
<evidence type="ECO:0000259" key="7">
    <source>
        <dbReference type="PROSITE" id="PS51644"/>
    </source>
</evidence>
<feature type="domain" description="Tudor" evidence="6">
    <location>
        <begin position="462"/>
        <end position="519"/>
    </location>
</feature>
<dbReference type="FunCoup" id="A0A7R8YP32">
    <property type="interactions" value="8"/>
</dbReference>
<sequence length="887" mass="99718">MAAGLLEETKSVLKSLIISCPHGMTVERLNRDYREMEGRPIPYSQLGYNKLETFLRAITDTLIVTGSGFNATVTAIASEKTAHIDKMVTKQKSSTRRRARLKTDKDENSTYAIQPRGSPQYFHYNQQERPQRPYVPQTSYGPPTPNGHLNPSLLQQQAYLQNAYNQQQQYSMQRRGQPTNYPQTNSEIPLLNRLNRGELNVPSSHRNEKSQVDYNYNLSEKSKEVNERQSQPSNGSNLGNNNCYDSKLPMQNGNCSKSKSSGSDDQSRSSHEPQNELQHSNLQLAETNGRTSSGRTSSSFSTLSRNTASGGRSNANVAETTTAHHENTVADALGELSKECLGELEEQFAAMNLHTKMSDCKREDNKSIEFEAVPELQKNDIVFQIDYPVNTVKYGETIPPSELPTNLTELDWFGVFITEIHNPYKFWFHLYKENHELDTLMQHIENIYTGLSPSELHLHRSCFKPGQVCCALFTGMWHRAQILEVPDVNKVKVFFVDYGTVSSVQLSEVKYLLSEFSSLPSQALRGSLAHIRPVQHRWSRDATFTFLDMVSDLLLYAKATEVDYKEKVVTMILTDTNKKVDFQINEALIRKGHARLSSSIAPNAPESSQQNTKKGRRHFQQLYPTFDMLETGEYPSFEEISILLTKGIDFESLQDENIIPDFDGGHSIDEIAKKLTNPQVPVSCLDDVTDIVDPSRSICNGAPTAEHSHELVLANTSDYDNSSISSLSENLNPFLPPPTSDSGGYDTSSEPNTKNCIEYAESAFDPRTIKINPSNPFLSDSDFEPNQRYFNGVADKPDPVLYSAPQHVEAQQKPQQQITTVTQQQTFYGRAPPGFSPILPPNFHFSSMNSSVTFGGQINETTMPPFKVVRAPPGFERVVPKVRNIFQ</sequence>
<dbReference type="GO" id="GO:0005737">
    <property type="term" value="C:cytoplasm"/>
    <property type="evidence" value="ECO:0007669"/>
    <property type="project" value="UniProtKB-SubCell"/>
</dbReference>
<dbReference type="OrthoDB" id="10034606at2759"/>
<gene>
    <name evidence="8" type="ORF">HERILL_LOCUS343</name>
</gene>
<dbReference type="PROSITE" id="PS51644">
    <property type="entry name" value="HTH_OST"/>
    <property type="match status" value="1"/>
</dbReference>
<feature type="compositionally biased region" description="Low complexity" evidence="5">
    <location>
        <begin position="287"/>
        <end position="309"/>
    </location>
</feature>
<evidence type="ECO:0000256" key="5">
    <source>
        <dbReference type="SAM" id="MobiDB-lite"/>
    </source>
</evidence>
<feature type="region of interest" description="Disordered" evidence="5">
    <location>
        <begin position="221"/>
        <end position="314"/>
    </location>
</feature>
<dbReference type="AlphaFoldDB" id="A0A7R8YP32"/>
<feature type="compositionally biased region" description="Polar residues" evidence="5">
    <location>
        <begin position="740"/>
        <end position="753"/>
    </location>
</feature>
<dbReference type="InterPro" id="IPR050621">
    <property type="entry name" value="Tudor_domain_containing"/>
</dbReference>
<keyword evidence="2" id="KW-0963">Cytoplasm</keyword>
<dbReference type="Pfam" id="PF12872">
    <property type="entry name" value="OST-HTH"/>
    <property type="match status" value="1"/>
</dbReference>
<dbReference type="InParanoid" id="A0A7R8YP32"/>
<dbReference type="CDD" id="cd09972">
    <property type="entry name" value="LOTUS_TDRD_OSKAR"/>
    <property type="match status" value="1"/>
</dbReference>
<dbReference type="PROSITE" id="PS50304">
    <property type="entry name" value="TUDOR"/>
    <property type="match status" value="1"/>
</dbReference>
<keyword evidence="4" id="KW-0221">Differentiation</keyword>
<comment type="subcellular location">
    <subcellularLocation>
        <location evidence="1">Cytoplasm</location>
    </subcellularLocation>
</comment>
<dbReference type="EMBL" id="LR899009">
    <property type="protein sequence ID" value="CAD7076961.1"/>
    <property type="molecule type" value="Genomic_DNA"/>
</dbReference>
<dbReference type="Pfam" id="PF00567">
    <property type="entry name" value="TUDOR"/>
    <property type="match status" value="1"/>
</dbReference>
<feature type="domain" description="HTH OST-type" evidence="7">
    <location>
        <begin position="5"/>
        <end position="79"/>
    </location>
</feature>
<evidence type="ECO:0000256" key="1">
    <source>
        <dbReference type="ARBA" id="ARBA00004496"/>
    </source>
</evidence>
<dbReference type="PANTHER" id="PTHR22948:SF29">
    <property type="entry name" value="FI02030P-RELATED"/>
    <property type="match status" value="1"/>
</dbReference>